<evidence type="ECO:0000259" key="1">
    <source>
        <dbReference type="Pfam" id="PF01370"/>
    </source>
</evidence>
<evidence type="ECO:0000313" key="3">
    <source>
        <dbReference type="Proteomes" id="UP000198480"/>
    </source>
</evidence>
<dbReference type="EMBL" id="FZOK01000009">
    <property type="protein sequence ID" value="SNS41559.1"/>
    <property type="molecule type" value="Genomic_DNA"/>
</dbReference>
<accession>A0A239EAN1</accession>
<name>A0A239EAN1_9BACT</name>
<protein>
    <submittedName>
        <fullName evidence="2">Nucleoside-diphosphate-sugar epimerase</fullName>
    </submittedName>
</protein>
<evidence type="ECO:0000313" key="2">
    <source>
        <dbReference type="EMBL" id="SNS41559.1"/>
    </source>
</evidence>
<dbReference type="AlphaFoldDB" id="A0A239EAN1"/>
<dbReference type="InterPro" id="IPR036291">
    <property type="entry name" value="NAD(P)-bd_dom_sf"/>
</dbReference>
<dbReference type="Proteomes" id="UP000198480">
    <property type="component" value="Unassembled WGS sequence"/>
</dbReference>
<dbReference type="InterPro" id="IPR001509">
    <property type="entry name" value="Epimerase_deHydtase"/>
</dbReference>
<gene>
    <name evidence="2" type="ORF">SAMN06295967_10949</name>
</gene>
<dbReference type="Pfam" id="PF01370">
    <property type="entry name" value="Epimerase"/>
    <property type="match status" value="1"/>
</dbReference>
<feature type="domain" description="NAD-dependent epimerase/dehydratase" evidence="1">
    <location>
        <begin position="3"/>
        <end position="217"/>
    </location>
</feature>
<dbReference type="Gene3D" id="3.40.50.720">
    <property type="entry name" value="NAD(P)-binding Rossmann-like Domain"/>
    <property type="match status" value="1"/>
</dbReference>
<reference evidence="3" key="1">
    <citation type="submission" date="2017-06" db="EMBL/GenBank/DDBJ databases">
        <authorList>
            <person name="Varghese N."/>
            <person name="Submissions S."/>
        </authorList>
    </citation>
    <scope>NUCLEOTIDE SEQUENCE [LARGE SCALE GENOMIC DNA]</scope>
    <source>
        <strain evidence="3">5C</strain>
    </source>
</reference>
<dbReference type="GO" id="GO:0004029">
    <property type="term" value="F:aldehyde dehydrogenase (NAD+) activity"/>
    <property type="evidence" value="ECO:0007669"/>
    <property type="project" value="TreeGrafter"/>
</dbReference>
<dbReference type="PANTHER" id="PTHR48079:SF6">
    <property type="entry name" value="NAD(P)-BINDING DOMAIN-CONTAINING PROTEIN-RELATED"/>
    <property type="match status" value="1"/>
</dbReference>
<dbReference type="InterPro" id="IPR051783">
    <property type="entry name" value="NAD(P)-dependent_oxidoreduct"/>
</dbReference>
<dbReference type="PANTHER" id="PTHR48079">
    <property type="entry name" value="PROTEIN YEEZ"/>
    <property type="match status" value="1"/>
</dbReference>
<dbReference type="OrthoDB" id="596910at2"/>
<dbReference type="RefSeq" id="WP_089240627.1">
    <property type="nucleotide sequence ID" value="NZ_FZOK01000009.1"/>
</dbReference>
<dbReference type="SUPFAM" id="SSF51735">
    <property type="entry name" value="NAD(P)-binding Rossmann-fold domains"/>
    <property type="match status" value="1"/>
</dbReference>
<dbReference type="GO" id="GO:0005737">
    <property type="term" value="C:cytoplasm"/>
    <property type="evidence" value="ECO:0007669"/>
    <property type="project" value="TreeGrafter"/>
</dbReference>
<keyword evidence="3" id="KW-1185">Reference proteome</keyword>
<organism evidence="2 3">
    <name type="scientific">Belliella buryatensis</name>
    <dbReference type="NCBI Taxonomy" id="1500549"/>
    <lineage>
        <taxon>Bacteria</taxon>
        <taxon>Pseudomonadati</taxon>
        <taxon>Bacteroidota</taxon>
        <taxon>Cytophagia</taxon>
        <taxon>Cytophagales</taxon>
        <taxon>Cyclobacteriaceae</taxon>
        <taxon>Belliella</taxon>
    </lineage>
</organism>
<sequence>MKILITGATGLVGRYLARSFSELGELYGLKRPESRLEDLQIPGIQWRDGDITDYQSLEVAFEGMDMIIHVAALVSYESKDASRMIKINVEGTTNVVNVMLEQGIKKLIHISSVAALGRSPELTKLDETHKWIESPLNTPYAISKYQADLEVWRGAQEGLDVMVFYPSVVLAKIVDNRSSTQLYNYVLEENIYYPKGTINYIDVRDLSEAIVKLYQAKHWGDHFILSAGAVSYKTFFGEMAEAFGKKAPYKPVTTISLKLLLFFTKIAKAFGINKLPLSPQTAMLAQRKFILSNKKLLSAISHEFHPLQNTLKWATRNDS</sequence>
<proteinExistence type="predicted"/>